<dbReference type="Proteomes" id="UP001589734">
    <property type="component" value="Unassembled WGS sequence"/>
</dbReference>
<evidence type="ECO:0000313" key="2">
    <source>
        <dbReference type="EMBL" id="MFC0079634.1"/>
    </source>
</evidence>
<dbReference type="InterPro" id="IPR018490">
    <property type="entry name" value="cNMP-bd_dom_sf"/>
</dbReference>
<dbReference type="CDD" id="cd00038">
    <property type="entry name" value="CAP_ED"/>
    <property type="match status" value="1"/>
</dbReference>
<evidence type="ECO:0000313" key="3">
    <source>
        <dbReference type="Proteomes" id="UP001589734"/>
    </source>
</evidence>
<comment type="caution">
    <text evidence="2">The sequence shown here is derived from an EMBL/GenBank/DDBJ whole genome shotgun (WGS) entry which is preliminary data.</text>
</comment>
<proteinExistence type="predicted"/>
<dbReference type="InterPro" id="IPR014710">
    <property type="entry name" value="RmlC-like_jellyroll"/>
</dbReference>
<organism evidence="2 3">
    <name type="scientific">Flavobacterium procerum</name>
    <dbReference type="NCBI Taxonomy" id="1455569"/>
    <lineage>
        <taxon>Bacteria</taxon>
        <taxon>Pseudomonadati</taxon>
        <taxon>Bacteroidota</taxon>
        <taxon>Flavobacteriia</taxon>
        <taxon>Flavobacteriales</taxon>
        <taxon>Flavobacteriaceae</taxon>
        <taxon>Flavobacterium</taxon>
    </lineage>
</organism>
<feature type="domain" description="Cyclic nucleotide-binding" evidence="1">
    <location>
        <begin position="30"/>
        <end position="116"/>
    </location>
</feature>
<dbReference type="EMBL" id="JBHLYW010000022">
    <property type="protein sequence ID" value="MFC0079634.1"/>
    <property type="molecule type" value="Genomic_DNA"/>
</dbReference>
<gene>
    <name evidence="2" type="ORF">ACFFLS_21485</name>
</gene>
<keyword evidence="3" id="KW-1185">Reference proteome</keyword>
<accession>A0ABV6BZY4</accession>
<name>A0ABV6BZY4_9FLAO</name>
<evidence type="ECO:0000259" key="1">
    <source>
        <dbReference type="Pfam" id="PF00027"/>
    </source>
</evidence>
<dbReference type="RefSeq" id="WP_379687338.1">
    <property type="nucleotide sequence ID" value="NZ_JBHLYW010000022.1"/>
</dbReference>
<reference evidence="2 3" key="1">
    <citation type="submission" date="2024-09" db="EMBL/GenBank/DDBJ databases">
        <authorList>
            <person name="Sun Q."/>
            <person name="Mori K."/>
        </authorList>
    </citation>
    <scope>NUCLEOTIDE SEQUENCE [LARGE SCALE GENOMIC DNA]</scope>
    <source>
        <strain evidence="2 3">CGMCC 1.12926</strain>
    </source>
</reference>
<dbReference type="InterPro" id="IPR000595">
    <property type="entry name" value="cNMP-bd_dom"/>
</dbReference>
<dbReference type="Gene3D" id="2.60.120.10">
    <property type="entry name" value="Jelly Rolls"/>
    <property type="match status" value="1"/>
</dbReference>
<dbReference type="Pfam" id="PF00027">
    <property type="entry name" value="cNMP_binding"/>
    <property type="match status" value="1"/>
</dbReference>
<protein>
    <submittedName>
        <fullName evidence="2">Crp/Fnr family transcriptional regulator</fullName>
    </submittedName>
</protein>
<sequence>MKEQFRQHIEQTSPISEETFDYIFTFFKAKKIRKNSIIIDNGDLVSHEFWVSKGCLKASYILEDGKEKIIRFAVEDWWVSDYDAYFKNKPATLTIESLEDCEVLVLSFNDREKLCKEIPEMSYFFRKKIEGAYAAFQKRLVSMLSNDARQHYEIFTQQYPMLIGRLPKSIIASYLGITRETLSRISNTPL</sequence>
<dbReference type="SUPFAM" id="SSF51206">
    <property type="entry name" value="cAMP-binding domain-like"/>
    <property type="match status" value="1"/>
</dbReference>